<name>A0A936ZQY6_9FLAO</name>
<dbReference type="InterPro" id="IPR013320">
    <property type="entry name" value="ConA-like_dom_sf"/>
</dbReference>
<keyword evidence="3" id="KW-0456">Lyase</keyword>
<dbReference type="EMBL" id="JAERQJ010000001">
    <property type="protein sequence ID" value="MBL0682672.1"/>
    <property type="molecule type" value="Genomic_DNA"/>
</dbReference>
<dbReference type="GO" id="GO:0005975">
    <property type="term" value="P:carbohydrate metabolic process"/>
    <property type="evidence" value="ECO:0007669"/>
    <property type="project" value="UniProtKB-ARBA"/>
</dbReference>
<feature type="compositionally biased region" description="Gly residues" evidence="1">
    <location>
        <begin position="46"/>
        <end position="66"/>
    </location>
</feature>
<dbReference type="GO" id="GO:0016829">
    <property type="term" value="F:lyase activity"/>
    <property type="evidence" value="ECO:0007669"/>
    <property type="project" value="UniProtKB-KW"/>
</dbReference>
<evidence type="ECO:0000259" key="2">
    <source>
        <dbReference type="Pfam" id="PF08787"/>
    </source>
</evidence>
<gene>
    <name evidence="3" type="ORF">JJQ60_04035</name>
</gene>
<keyword evidence="4" id="KW-1185">Reference proteome</keyword>
<feature type="region of interest" description="Disordered" evidence="1">
    <location>
        <begin position="28"/>
        <end position="73"/>
    </location>
</feature>
<accession>A0A936ZQY6</accession>
<dbReference type="InterPro" id="IPR014895">
    <property type="entry name" value="Alginate_lyase_2"/>
</dbReference>
<proteinExistence type="predicted"/>
<reference evidence="3" key="1">
    <citation type="submission" date="2021-01" db="EMBL/GenBank/DDBJ databases">
        <authorList>
            <person name="Zhong Y.L."/>
        </authorList>
    </citation>
    <scope>NUCLEOTIDE SEQUENCE</scope>
    <source>
        <strain evidence="3">KCTC 23302</strain>
    </source>
</reference>
<dbReference type="Proteomes" id="UP000651057">
    <property type="component" value="Unassembled WGS sequence"/>
</dbReference>
<organism evidence="3 4">
    <name type="scientific">Aquimarina mytili</name>
    <dbReference type="NCBI Taxonomy" id="874423"/>
    <lineage>
        <taxon>Bacteria</taxon>
        <taxon>Pseudomonadati</taxon>
        <taxon>Bacteroidota</taxon>
        <taxon>Flavobacteriia</taxon>
        <taxon>Flavobacteriales</taxon>
        <taxon>Flavobacteriaceae</taxon>
        <taxon>Aquimarina</taxon>
    </lineage>
</organism>
<protein>
    <submittedName>
        <fullName evidence="3">Polysaccharide lyase family 7 protein</fullName>
    </submittedName>
</protein>
<feature type="compositionally biased region" description="Low complexity" evidence="1">
    <location>
        <begin position="136"/>
        <end position="150"/>
    </location>
</feature>
<feature type="domain" description="Alginate lyase 2" evidence="2">
    <location>
        <begin position="80"/>
        <end position="329"/>
    </location>
</feature>
<dbReference type="RefSeq" id="WP_201916867.1">
    <property type="nucleotide sequence ID" value="NZ_BAABAX010000021.1"/>
</dbReference>
<evidence type="ECO:0000256" key="1">
    <source>
        <dbReference type="SAM" id="MobiDB-lite"/>
    </source>
</evidence>
<evidence type="ECO:0000313" key="4">
    <source>
        <dbReference type="Proteomes" id="UP000651057"/>
    </source>
</evidence>
<comment type="caution">
    <text evidence="3">The sequence shown here is derived from an EMBL/GenBank/DDBJ whole genome shotgun (WGS) entry which is preliminary data.</text>
</comment>
<dbReference type="Gene3D" id="2.60.120.200">
    <property type="match status" value="1"/>
</dbReference>
<evidence type="ECO:0000313" key="3">
    <source>
        <dbReference type="EMBL" id="MBL0682672.1"/>
    </source>
</evidence>
<dbReference type="GO" id="GO:0004553">
    <property type="term" value="F:hydrolase activity, hydrolyzing O-glycosyl compounds"/>
    <property type="evidence" value="ECO:0007669"/>
    <property type="project" value="UniProtKB-ARBA"/>
</dbReference>
<feature type="region of interest" description="Disordered" evidence="1">
    <location>
        <begin position="135"/>
        <end position="169"/>
    </location>
</feature>
<dbReference type="AlphaFoldDB" id="A0A936ZQY6"/>
<sequence>MNTINSFSTYLFILSFCFICGCSSDSDSDLPDTQEQVTDQPEDGDGTGNDGDGGGTGDDGNGGDNGDGTTNSDIPYEVLELKNWKITLPRDFNNDDLADEVYLDKSRNDHSEDPSFTTYKDEFFFVENGNVRFSCPTENGTPTTGNSSNTRSELREMPSNGDGEAGWDATTNTTKTLTFKVRVIQTSSTSKFAFAQIHDFKQSVWDDLLRIQIESDNPNAKEGDTGRIYILGDVTEGRASDGFPVDFRSLNYSERYIKNNYTLGDWLTFKVTVQNSVMKIYLDDMNTPIRTYDNITCKSNYFKAGVYNQSTQSTSTGNGIAEFSEITVSENF</sequence>
<dbReference type="Pfam" id="PF08787">
    <property type="entry name" value="Alginate_lyase2"/>
    <property type="match status" value="1"/>
</dbReference>
<dbReference type="SUPFAM" id="SSF49899">
    <property type="entry name" value="Concanavalin A-like lectins/glucanases"/>
    <property type="match status" value="1"/>
</dbReference>